<dbReference type="InterPro" id="IPR002523">
    <property type="entry name" value="MgTranspt_CorA/ZnTranspt_ZntB"/>
</dbReference>
<feature type="compositionally biased region" description="Basic and acidic residues" evidence="2">
    <location>
        <begin position="242"/>
        <end position="251"/>
    </location>
</feature>
<evidence type="ECO:0000256" key="3">
    <source>
        <dbReference type="SAM" id="Phobius"/>
    </source>
</evidence>
<feature type="region of interest" description="Disordered" evidence="2">
    <location>
        <begin position="915"/>
        <end position="965"/>
    </location>
</feature>
<keyword evidence="3" id="KW-0812">Transmembrane</keyword>
<evidence type="ECO:0000256" key="2">
    <source>
        <dbReference type="SAM" id="MobiDB-lite"/>
    </source>
</evidence>
<feature type="region of interest" description="Disordered" evidence="2">
    <location>
        <begin position="825"/>
        <end position="844"/>
    </location>
</feature>
<dbReference type="SMART" id="SM00248">
    <property type="entry name" value="ANK"/>
    <property type="match status" value="2"/>
</dbReference>
<dbReference type="SUPFAM" id="SSF48403">
    <property type="entry name" value="Ankyrin repeat"/>
    <property type="match status" value="1"/>
</dbReference>
<dbReference type="Gene3D" id="1.25.40.20">
    <property type="entry name" value="Ankyrin repeat-containing domain"/>
    <property type="match status" value="1"/>
</dbReference>
<reference evidence="4" key="1">
    <citation type="submission" date="2023-06" db="EMBL/GenBank/DDBJ databases">
        <title>Genome-scale phylogeny and comparative genomics of the fungal order Sordariales.</title>
        <authorList>
            <consortium name="Lawrence Berkeley National Laboratory"/>
            <person name="Hensen N."/>
            <person name="Bonometti L."/>
            <person name="Westerberg I."/>
            <person name="Brannstrom I.O."/>
            <person name="Guillou S."/>
            <person name="Cros-Aarteil S."/>
            <person name="Calhoun S."/>
            <person name="Haridas S."/>
            <person name="Kuo A."/>
            <person name="Mondo S."/>
            <person name="Pangilinan J."/>
            <person name="Riley R."/>
            <person name="Labutti K."/>
            <person name="Andreopoulos B."/>
            <person name="Lipzen A."/>
            <person name="Chen C."/>
            <person name="Yanf M."/>
            <person name="Daum C."/>
            <person name="Ng V."/>
            <person name="Clum A."/>
            <person name="Steindorff A."/>
            <person name="Ohm R."/>
            <person name="Martin F."/>
            <person name="Silar P."/>
            <person name="Natvig D."/>
            <person name="Lalanne C."/>
            <person name="Gautier V."/>
            <person name="Ament-Velasquez S.L."/>
            <person name="Kruys A."/>
            <person name="Hutchinson M.I."/>
            <person name="Powell A.J."/>
            <person name="Barry K."/>
            <person name="Miller A.N."/>
            <person name="Grigoriev I.V."/>
            <person name="Debuchy R."/>
            <person name="Gladieux P."/>
            <person name="Thoren M.H."/>
            <person name="Johannesson H."/>
        </authorList>
    </citation>
    <scope>NUCLEOTIDE SEQUENCE</scope>
    <source>
        <strain evidence="4">PSN4</strain>
    </source>
</reference>
<dbReference type="PANTHER" id="PTHR47685">
    <property type="entry name" value="MAGNESIUM TRANSPORT PROTEIN CORA"/>
    <property type="match status" value="1"/>
</dbReference>
<accession>A0AAJ0B9B0</accession>
<dbReference type="Pfam" id="PF00023">
    <property type="entry name" value="Ank"/>
    <property type="match status" value="1"/>
</dbReference>
<evidence type="ECO:0000256" key="1">
    <source>
        <dbReference type="PROSITE-ProRule" id="PRU00023"/>
    </source>
</evidence>
<feature type="region of interest" description="Disordered" evidence="2">
    <location>
        <begin position="1239"/>
        <end position="1269"/>
    </location>
</feature>
<gene>
    <name evidence="4" type="ORF">QBC47DRAFT_305315</name>
</gene>
<feature type="compositionally biased region" description="Basic and acidic residues" evidence="2">
    <location>
        <begin position="915"/>
        <end position="928"/>
    </location>
</feature>
<feature type="compositionally biased region" description="Polar residues" evidence="2">
    <location>
        <begin position="88"/>
        <end position="100"/>
    </location>
</feature>
<protein>
    <recommendedName>
        <fullName evidence="6">Ankyrin repeat protein</fullName>
    </recommendedName>
</protein>
<dbReference type="PANTHER" id="PTHR47685:SF1">
    <property type="entry name" value="MAGNESIUM TRANSPORT PROTEIN CORA"/>
    <property type="match status" value="1"/>
</dbReference>
<organism evidence="4 5">
    <name type="scientific">Echria macrotheca</name>
    <dbReference type="NCBI Taxonomy" id="438768"/>
    <lineage>
        <taxon>Eukaryota</taxon>
        <taxon>Fungi</taxon>
        <taxon>Dikarya</taxon>
        <taxon>Ascomycota</taxon>
        <taxon>Pezizomycotina</taxon>
        <taxon>Sordariomycetes</taxon>
        <taxon>Sordariomycetidae</taxon>
        <taxon>Sordariales</taxon>
        <taxon>Schizotheciaceae</taxon>
        <taxon>Echria</taxon>
    </lineage>
</organism>
<keyword evidence="1" id="KW-0040">ANK repeat</keyword>
<dbReference type="PROSITE" id="PS50088">
    <property type="entry name" value="ANK_REPEAT"/>
    <property type="match status" value="1"/>
</dbReference>
<dbReference type="InterPro" id="IPR036770">
    <property type="entry name" value="Ankyrin_rpt-contain_sf"/>
</dbReference>
<dbReference type="InterPro" id="IPR002110">
    <property type="entry name" value="Ankyrin_rpt"/>
</dbReference>
<name>A0AAJ0B9B0_9PEZI</name>
<evidence type="ECO:0000313" key="4">
    <source>
        <dbReference type="EMBL" id="KAK1752823.1"/>
    </source>
</evidence>
<proteinExistence type="predicted"/>
<feature type="compositionally biased region" description="Low complexity" evidence="2">
    <location>
        <begin position="1255"/>
        <end position="1269"/>
    </location>
</feature>
<evidence type="ECO:0008006" key="6">
    <source>
        <dbReference type="Google" id="ProtNLM"/>
    </source>
</evidence>
<dbReference type="EMBL" id="MU839839">
    <property type="protein sequence ID" value="KAK1752823.1"/>
    <property type="molecule type" value="Genomic_DNA"/>
</dbReference>
<feature type="transmembrane region" description="Helical" evidence="3">
    <location>
        <begin position="1370"/>
        <end position="1393"/>
    </location>
</feature>
<feature type="region of interest" description="Disordered" evidence="2">
    <location>
        <begin position="1"/>
        <end position="124"/>
    </location>
</feature>
<feature type="compositionally biased region" description="Basic residues" evidence="2">
    <location>
        <begin position="256"/>
        <end position="271"/>
    </location>
</feature>
<dbReference type="Pfam" id="PF01544">
    <property type="entry name" value="CorA"/>
    <property type="match status" value="1"/>
</dbReference>
<sequence length="1425" mass="159343">MDIASVPPSEDQGAGQEAPVNLPNHNEPDDDAVEHEVIVDPAAETPGPKAPARASPIKKAESQVKTQRAKEATSKLVALSKRGLSRATGDSKTPSGTTDQQAKHVKRPAATKTNTTKPVSEGPRDITELLVVFPHDSSVTPRVDIIAIHDVDETLQKAWVYRKRGKRRPADFRPTFASGGINSQDGELGMGTAGSAAQGHRRARQSTSTGKKKGADDSAIERWLAASTKPDGEKESLDDDDGHLRLSEDLFSRGAPRMRRRPTFPKDRRRSLSSGRITPIVEDEKISSLGEIGEPRRPNVDLVSDRQSSDQGLDRRVNWLSDFDMLPSDIQAARVMCYTYKGIEKVPSPWQYLTERAEDLVRRVIEKRTSESVDYTQVPIVLIGLGFGSLILQRAVNLMAIPGRVEVDATTNLGSIASVILLDAPAPSTDKDLFPRSRSQIAKKAWTLDWLGKPRTASTPSTKIDMASMWNKFCPITSAYNIPVAWHYSPPAPVVGKPAVAPKTFDVSFIPKQSITAHRLSRFEGPNDIDYRSIVDTIKRSLVVKYATTDLKSDKTAVYLADILRDTGHVVDMPDQHGQTALHLAVKAANPDAVKRLIFQGKASVTRKDREGRSPLNIAVQEAVHRTAGGVDPDTQKAFTQVINLLMKNGARVDDRDNDGRTPWAYVEGDENQWIRRLRDKHLVIGSSAAATTAFETVVQPKPGPQREACQAYDMILAEVFLQKKREKFSEIFNFDLASVHEVIYKGSSGVSQILAASRPEQMTADKVRCRWIHVPSNNEQWVHDLFLSMGIQDGSLGGQRHEGSRLIDRYMMPQARRYKNFHGIINKQPPVPRPKPDRFGSTDSSATVVLGSQDFPPTPEEILTRPSLKARMMSAPEQGRVESDAIQMPILGFEKHRHRKYLTHAFLEADRAMRLARPREDSPDRKSLANQKSSKKGHRKRVESSDEEESSGTDQETSRLYPASIRITRAREQVRAGREAQLLSGYLDSKLVKPVHCRRTLDQFSYYMLNSTEARDKSQVAYRWARDPEVCPEAKNRPIVMVDQLWMWALHDGTVITSAPNTWNGQEEFNFSNVVVRELRYNKDRPIIKSTEDLVHLILKTSVDFFKRKGPAGFQFHECFQSSINNVSEEQGRLFDSFRRTTKRLHLGKLDPVERKKEIEFLFSLDEETELLVEIMDIQDELTIVKTILAHQQVVLQKLLRLYPKKAEEDADEENRTPGLGRSELMALQNLVRLLKSQAAPSDATTPPQTVRRGSPTPVGTPTVMTGSEAGMLDNRWKENPWQARQFTAAPKAMTTQVKAGTLQNRDLMYETMGIVENNIRVVQDMLAYAAKVESSLENLLDLKQKHANGWEARFAREGSEESQRQGNIILVFTLVTVVFLPLSFITSFLSLGLDIFPRDPESGELNWPVNKAAGYLCTVSSPA</sequence>
<feature type="compositionally biased region" description="Basic and acidic residues" evidence="2">
    <location>
        <begin position="58"/>
        <end position="73"/>
    </location>
</feature>
<feature type="compositionally biased region" description="Polar residues" evidence="2">
    <location>
        <begin position="1240"/>
        <end position="1250"/>
    </location>
</feature>
<keyword evidence="3" id="KW-1133">Transmembrane helix</keyword>
<comment type="caution">
    <text evidence="4">The sequence shown here is derived from an EMBL/GenBank/DDBJ whole genome shotgun (WGS) entry which is preliminary data.</text>
</comment>
<evidence type="ECO:0000313" key="5">
    <source>
        <dbReference type="Proteomes" id="UP001239445"/>
    </source>
</evidence>
<keyword evidence="5" id="KW-1185">Reference proteome</keyword>
<feature type="repeat" description="ANK" evidence="1">
    <location>
        <begin position="577"/>
        <end position="610"/>
    </location>
</feature>
<dbReference type="InterPro" id="IPR050829">
    <property type="entry name" value="CorA_MIT"/>
</dbReference>
<dbReference type="Proteomes" id="UP001239445">
    <property type="component" value="Unassembled WGS sequence"/>
</dbReference>
<keyword evidence="3" id="KW-0472">Membrane</keyword>
<dbReference type="PROSITE" id="PS50297">
    <property type="entry name" value="ANK_REP_REGION"/>
    <property type="match status" value="1"/>
</dbReference>
<feature type="region of interest" description="Disordered" evidence="2">
    <location>
        <begin position="171"/>
        <end position="275"/>
    </location>
</feature>
<dbReference type="Gene3D" id="1.20.58.340">
    <property type="entry name" value="Magnesium transport protein CorA, transmembrane region"/>
    <property type="match status" value="1"/>
</dbReference>